<dbReference type="Proteomes" id="UP000249016">
    <property type="component" value="Unassembled WGS sequence"/>
</dbReference>
<protein>
    <recommendedName>
        <fullName evidence="7">Cytochrome c domain-containing protein</fullName>
    </recommendedName>
</protein>
<dbReference type="RefSeq" id="WP_111340623.1">
    <property type="nucleotide sequence ID" value="NZ_QLII01000001.1"/>
</dbReference>
<evidence type="ECO:0000256" key="4">
    <source>
        <dbReference type="ARBA" id="ARBA00022982"/>
    </source>
</evidence>
<accession>A0A327NHF6</accession>
<comment type="PTM">
    <text evidence="6">Binds 1 heme c group covalently per subunit.</text>
</comment>
<evidence type="ECO:0000256" key="6">
    <source>
        <dbReference type="PIRSR" id="PIRSR602324-1"/>
    </source>
</evidence>
<dbReference type="InterPro" id="IPR002324">
    <property type="entry name" value="Cyt_c_ID"/>
</dbReference>
<gene>
    <name evidence="8" type="ORF">HMF3257_03805</name>
</gene>
<dbReference type="GO" id="GO:0005506">
    <property type="term" value="F:iron ion binding"/>
    <property type="evidence" value="ECO:0007669"/>
    <property type="project" value="InterPro"/>
</dbReference>
<sequence>MRQLIFPLFISIVLTGLGTFPSVKNGLAVGVNDIVAGSIADTTANLASEAKQLIASNDCRACHTMQTRAIGPAYKAIAEKYKDDRSASERLANKIIMGGKGVWGESSMSAHPGLSIPEATLIVNYILSLSADKDSAN</sequence>
<dbReference type="GO" id="GO:0009055">
    <property type="term" value="F:electron transfer activity"/>
    <property type="evidence" value="ECO:0007669"/>
    <property type="project" value="InterPro"/>
</dbReference>
<dbReference type="Gene3D" id="1.10.760.10">
    <property type="entry name" value="Cytochrome c-like domain"/>
    <property type="match status" value="1"/>
</dbReference>
<evidence type="ECO:0000256" key="3">
    <source>
        <dbReference type="ARBA" id="ARBA00022723"/>
    </source>
</evidence>
<dbReference type="GO" id="GO:0020037">
    <property type="term" value="F:heme binding"/>
    <property type="evidence" value="ECO:0007669"/>
    <property type="project" value="InterPro"/>
</dbReference>
<feature type="domain" description="Cytochrome c" evidence="7">
    <location>
        <begin position="45"/>
        <end position="130"/>
    </location>
</feature>
<evidence type="ECO:0000256" key="5">
    <source>
        <dbReference type="ARBA" id="ARBA00023004"/>
    </source>
</evidence>
<comment type="caution">
    <text evidence="8">The sequence shown here is derived from an EMBL/GenBank/DDBJ whole genome shotgun (WGS) entry which is preliminary data.</text>
</comment>
<evidence type="ECO:0000313" key="9">
    <source>
        <dbReference type="Proteomes" id="UP000249016"/>
    </source>
</evidence>
<keyword evidence="1" id="KW-0813">Transport</keyword>
<reference evidence="8 9" key="1">
    <citation type="submission" date="2018-06" db="EMBL/GenBank/DDBJ databases">
        <title>Spirosoma sp. HMF3257 Genome sequencing and assembly.</title>
        <authorList>
            <person name="Kang H."/>
            <person name="Cha I."/>
            <person name="Kim H."/>
            <person name="Kang J."/>
            <person name="Joh K."/>
        </authorList>
    </citation>
    <scope>NUCLEOTIDE SEQUENCE [LARGE SCALE GENOMIC DNA]</scope>
    <source>
        <strain evidence="8 9">HMF3257</strain>
    </source>
</reference>
<dbReference type="PRINTS" id="PR00606">
    <property type="entry name" value="CYTCHROMECID"/>
</dbReference>
<feature type="binding site" description="covalent" evidence="6">
    <location>
        <position position="59"/>
    </location>
    <ligand>
        <name>heme c</name>
        <dbReference type="ChEBI" id="CHEBI:61717"/>
    </ligand>
</feature>
<dbReference type="SUPFAM" id="SSF46626">
    <property type="entry name" value="Cytochrome c"/>
    <property type="match status" value="1"/>
</dbReference>
<evidence type="ECO:0000256" key="2">
    <source>
        <dbReference type="ARBA" id="ARBA00022617"/>
    </source>
</evidence>
<dbReference type="EMBL" id="QLII01000001">
    <property type="protein sequence ID" value="RAI73749.1"/>
    <property type="molecule type" value="Genomic_DNA"/>
</dbReference>
<keyword evidence="9" id="KW-1185">Reference proteome</keyword>
<dbReference type="OrthoDB" id="9814063at2"/>
<feature type="binding site" description="covalent" evidence="6">
    <location>
        <position position="63"/>
    </location>
    <ligand>
        <name>heme c</name>
        <dbReference type="ChEBI" id="CHEBI:61717"/>
    </ligand>
</feature>
<evidence type="ECO:0000313" key="8">
    <source>
        <dbReference type="EMBL" id="RAI73749.1"/>
    </source>
</evidence>
<dbReference type="PROSITE" id="PS51007">
    <property type="entry name" value="CYTC"/>
    <property type="match status" value="1"/>
</dbReference>
<keyword evidence="3 6" id="KW-0479">Metal-binding</keyword>
<dbReference type="InterPro" id="IPR036909">
    <property type="entry name" value="Cyt_c-like_dom_sf"/>
</dbReference>
<keyword evidence="2 6" id="KW-0349">Heme</keyword>
<dbReference type="Pfam" id="PF00034">
    <property type="entry name" value="Cytochrom_C"/>
    <property type="match status" value="1"/>
</dbReference>
<name>A0A327NHF6_9BACT</name>
<keyword evidence="5 6" id="KW-0408">Iron</keyword>
<evidence type="ECO:0000259" key="7">
    <source>
        <dbReference type="PROSITE" id="PS51007"/>
    </source>
</evidence>
<dbReference type="AlphaFoldDB" id="A0A327NHF6"/>
<keyword evidence="4" id="KW-0249">Electron transport</keyword>
<evidence type="ECO:0000256" key="1">
    <source>
        <dbReference type="ARBA" id="ARBA00022448"/>
    </source>
</evidence>
<feature type="binding site" description="covalent" evidence="6">
    <location>
        <position position="108"/>
    </location>
    <ligand>
        <name>heme c</name>
        <dbReference type="ChEBI" id="CHEBI:61717"/>
    </ligand>
</feature>
<dbReference type="InterPro" id="IPR009056">
    <property type="entry name" value="Cyt_c-like_dom"/>
</dbReference>
<organism evidence="8 9">
    <name type="scientific">Spirosoma telluris</name>
    <dbReference type="NCBI Taxonomy" id="2183553"/>
    <lineage>
        <taxon>Bacteria</taxon>
        <taxon>Pseudomonadati</taxon>
        <taxon>Bacteroidota</taxon>
        <taxon>Cytophagia</taxon>
        <taxon>Cytophagales</taxon>
        <taxon>Cytophagaceae</taxon>
        <taxon>Spirosoma</taxon>
    </lineage>
</organism>
<proteinExistence type="predicted"/>